<dbReference type="EMBL" id="CP059851">
    <property type="protein sequence ID" value="QMW22446.1"/>
    <property type="molecule type" value="Genomic_DNA"/>
</dbReference>
<dbReference type="InterPro" id="IPR033645">
    <property type="entry name" value="VirB9/CagX/TrbG_C"/>
</dbReference>
<proteinExistence type="inferred from homology"/>
<comment type="similarity">
    <text evidence="1">Belongs to the TrbG/VirB9 family.</text>
</comment>
<organism evidence="4 5">
    <name type="scientific">Sandaracinobacteroides saxicola</name>
    <dbReference type="NCBI Taxonomy" id="2759707"/>
    <lineage>
        <taxon>Bacteria</taxon>
        <taxon>Pseudomonadati</taxon>
        <taxon>Pseudomonadota</taxon>
        <taxon>Alphaproteobacteria</taxon>
        <taxon>Sphingomonadales</taxon>
        <taxon>Sphingosinicellaceae</taxon>
        <taxon>Sandaracinobacteroides</taxon>
    </lineage>
</organism>
<dbReference type="InterPro" id="IPR014142">
    <property type="entry name" value="TrbG_Ti"/>
</dbReference>
<dbReference type="InterPro" id="IPR010258">
    <property type="entry name" value="Conjugal_tfr_TrbG/VirB9/CagX"/>
</dbReference>
<evidence type="ECO:0000313" key="5">
    <source>
        <dbReference type="Proteomes" id="UP000515292"/>
    </source>
</evidence>
<evidence type="ECO:0000256" key="1">
    <source>
        <dbReference type="ARBA" id="ARBA00006135"/>
    </source>
</evidence>
<dbReference type="Proteomes" id="UP000515292">
    <property type="component" value="Chromosome"/>
</dbReference>
<keyword evidence="2 3" id="KW-0732">Signal</keyword>
<dbReference type="NCBIfam" id="TIGR02775">
    <property type="entry name" value="TrbG_Ti"/>
    <property type="match status" value="1"/>
</dbReference>
<protein>
    <submittedName>
        <fullName evidence="4">P-type conjugative transfer protein TrbG</fullName>
    </submittedName>
</protein>
<gene>
    <name evidence="4" type="primary">trbG</name>
    <name evidence="4" type="ORF">H3309_14050</name>
</gene>
<evidence type="ECO:0000256" key="3">
    <source>
        <dbReference type="SAM" id="SignalP"/>
    </source>
</evidence>
<dbReference type="InterPro" id="IPR038161">
    <property type="entry name" value="VirB9/CagX/TrbG_C_sf"/>
</dbReference>
<reference evidence="4 5" key="1">
    <citation type="submission" date="2020-07" db="EMBL/GenBank/DDBJ databases">
        <title>Complete genome sequence for Sandaracinobacter sp. M6.</title>
        <authorList>
            <person name="Tang Y."/>
            <person name="Liu Q."/>
            <person name="Guo Z."/>
            <person name="Lei P."/>
            <person name="Huang B."/>
        </authorList>
    </citation>
    <scope>NUCLEOTIDE SEQUENCE [LARGE SCALE GENOMIC DNA]</scope>
    <source>
        <strain evidence="4 5">M6</strain>
    </source>
</reference>
<evidence type="ECO:0000256" key="2">
    <source>
        <dbReference type="ARBA" id="ARBA00022729"/>
    </source>
</evidence>
<name>A0A7G5IGF4_9SPHN</name>
<dbReference type="Pfam" id="PF03524">
    <property type="entry name" value="CagX"/>
    <property type="match status" value="1"/>
</dbReference>
<keyword evidence="5" id="KW-1185">Reference proteome</keyword>
<dbReference type="CDD" id="cd06911">
    <property type="entry name" value="VirB9_CagX_TrbG"/>
    <property type="match status" value="1"/>
</dbReference>
<evidence type="ECO:0000313" key="4">
    <source>
        <dbReference type="EMBL" id="QMW22446.1"/>
    </source>
</evidence>
<accession>A0A7G5IGF4</accession>
<sequence length="275" mass="29789">MTPLQNPPQGLLLVLMLATGSAVHAEPARNVAVANAAARVQPDRAGYINAIQRFAYAEGSLYQVYTAPGQVTDIALEPGERLVGPGPVAAGDTARWIIGDTISGSGPTLRVHILVKPTRPDLATNLLINTDRRTYHIELRAMSSTYMASVAWTYPQDALIALARNSERDAATAPVAAGLDIERLNFGYRIDGKAPWRPLLAFDDGTQAFIAFPAGIAQGEMPPLFVIGANGKTAELVNYRVRGSHMIVDRLFDTAELRLGGKKQQRVRIVREQPR</sequence>
<dbReference type="Gene3D" id="2.60.40.2500">
    <property type="match status" value="1"/>
</dbReference>
<dbReference type="AlphaFoldDB" id="A0A7G5IGF4"/>
<feature type="chain" id="PRO_5028878509" evidence="3">
    <location>
        <begin position="26"/>
        <end position="275"/>
    </location>
</feature>
<feature type="signal peptide" evidence="3">
    <location>
        <begin position="1"/>
        <end position="25"/>
    </location>
</feature>
<dbReference type="KEGG" id="sand:H3309_14050"/>